<dbReference type="Proteomes" id="UP000310158">
    <property type="component" value="Unassembled WGS sequence"/>
</dbReference>
<accession>A0A4S4L238</accession>
<comment type="caution">
    <text evidence="1">The sequence shown here is derived from an EMBL/GenBank/DDBJ whole genome shotgun (WGS) entry which is preliminary data.</text>
</comment>
<feature type="non-terminal residue" evidence="1">
    <location>
        <position position="423"/>
    </location>
</feature>
<dbReference type="PANTHER" id="PTHR35205:SF1">
    <property type="entry name" value="ZU5 DOMAIN-CONTAINING PROTEIN"/>
    <property type="match status" value="1"/>
</dbReference>
<dbReference type="CDD" id="cd21037">
    <property type="entry name" value="MLKL_NTD"/>
    <property type="match status" value="1"/>
</dbReference>
<evidence type="ECO:0000313" key="2">
    <source>
        <dbReference type="Proteomes" id="UP000310158"/>
    </source>
</evidence>
<organism evidence="1 2">
    <name type="scientific">Bondarzewia mesenterica</name>
    <dbReference type="NCBI Taxonomy" id="1095465"/>
    <lineage>
        <taxon>Eukaryota</taxon>
        <taxon>Fungi</taxon>
        <taxon>Dikarya</taxon>
        <taxon>Basidiomycota</taxon>
        <taxon>Agaricomycotina</taxon>
        <taxon>Agaricomycetes</taxon>
        <taxon>Russulales</taxon>
        <taxon>Bondarzewiaceae</taxon>
        <taxon>Bondarzewia</taxon>
    </lineage>
</organism>
<reference evidence="1 2" key="1">
    <citation type="submission" date="2019-02" db="EMBL/GenBank/DDBJ databases">
        <title>Genome sequencing of the rare red list fungi Bondarzewia mesenterica.</title>
        <authorList>
            <person name="Buettner E."/>
            <person name="Kellner H."/>
        </authorList>
    </citation>
    <scope>NUCLEOTIDE SEQUENCE [LARGE SCALE GENOMIC DNA]</scope>
    <source>
        <strain evidence="1 2">DSM 108281</strain>
    </source>
</reference>
<protein>
    <submittedName>
        <fullName evidence="1">Uncharacterized protein</fullName>
    </submittedName>
</protein>
<gene>
    <name evidence="1" type="ORF">EW146_g9936</name>
</gene>
<dbReference type="AlphaFoldDB" id="A0A4S4L238"/>
<name>A0A4S4L238_9AGAM</name>
<dbReference type="SUPFAM" id="SSF52540">
    <property type="entry name" value="P-loop containing nucleoside triphosphate hydrolases"/>
    <property type="match status" value="1"/>
</dbReference>
<dbReference type="GO" id="GO:0043531">
    <property type="term" value="F:ADP binding"/>
    <property type="evidence" value="ECO:0007669"/>
    <property type="project" value="InterPro"/>
</dbReference>
<dbReference type="Gene3D" id="3.40.50.300">
    <property type="entry name" value="P-loop containing nucleotide triphosphate hydrolases"/>
    <property type="match status" value="1"/>
</dbReference>
<dbReference type="EMBL" id="SGPL01001026">
    <property type="protein sequence ID" value="THH05314.1"/>
    <property type="molecule type" value="Genomic_DNA"/>
</dbReference>
<dbReference type="PANTHER" id="PTHR35205">
    <property type="entry name" value="NB-ARC AND TPR DOMAIN PROTEIN"/>
    <property type="match status" value="1"/>
</dbReference>
<dbReference type="OrthoDB" id="1658288at2759"/>
<evidence type="ECO:0000313" key="1">
    <source>
        <dbReference type="EMBL" id="THH05314.1"/>
    </source>
</evidence>
<dbReference type="InterPro" id="IPR059179">
    <property type="entry name" value="MLKL-like_MCAfunc"/>
</dbReference>
<keyword evidence="2" id="KW-1185">Reference proteome</keyword>
<sequence>MLFATFSKNTPVAPATSSTPLADAVIDISSLIANVAKGVGNAAGCAPASIAASIIVKILASLKAIKSNKEACRQLALRAACFWIGLRDRMEGKWKDAHQALVADVEKFNGVLDSTRIVMERVAQLPLYQRLFRNSQIAGDLANHGMMLEHAIQLFGNRTSSVYMFYTGSGGAGKSQLAYKFVQECQMDVQPSRFSDVFFADASTADTIDTDLKNIALAEGIGNSAQDAISWLVGQRENWLLLFNNADDPSLNLRTYFPPCSHGNIIITSRNREMRRHATQSSQIADVTPDDATDLLLTMTETDRTDEVEAVAREIVKELGHLALAVVQAGSYMKKTDFIFTDYLELHQQRRADLLEEYRDEVQKPDDYQWTVYTTWAMSFEQLRPLAQELPQICSFLHHEGISEAIFENAARNTDIYQPIIPD</sequence>
<dbReference type="InterPro" id="IPR027417">
    <property type="entry name" value="P-loop_NTPase"/>
</dbReference>
<proteinExistence type="predicted"/>